<organism evidence="3 4">
    <name type="scientific">Duganella radicis</name>
    <dbReference type="NCBI Taxonomy" id="551988"/>
    <lineage>
        <taxon>Bacteria</taxon>
        <taxon>Pseudomonadati</taxon>
        <taxon>Pseudomonadota</taxon>
        <taxon>Betaproteobacteria</taxon>
        <taxon>Burkholderiales</taxon>
        <taxon>Oxalobacteraceae</taxon>
        <taxon>Telluria group</taxon>
        <taxon>Duganella</taxon>
    </lineage>
</organism>
<protein>
    <submittedName>
        <fullName evidence="3">PEP-CTERM sorting domain-containing protein</fullName>
    </submittedName>
</protein>
<evidence type="ECO:0000313" key="3">
    <source>
        <dbReference type="EMBL" id="MTV36437.1"/>
    </source>
</evidence>
<evidence type="ECO:0000256" key="1">
    <source>
        <dbReference type="SAM" id="SignalP"/>
    </source>
</evidence>
<keyword evidence="1" id="KW-0732">Signal</keyword>
<gene>
    <name evidence="3" type="ORF">GM676_02420</name>
</gene>
<evidence type="ECO:0000259" key="2">
    <source>
        <dbReference type="Pfam" id="PF07589"/>
    </source>
</evidence>
<reference evidence="3 4" key="1">
    <citation type="submission" date="2019-11" db="EMBL/GenBank/DDBJ databases">
        <title>Type strains purchased from KCTC, JCM and DSMZ.</title>
        <authorList>
            <person name="Lu H."/>
        </authorList>
    </citation>
    <scope>NUCLEOTIDE SEQUENCE [LARGE SCALE GENOMIC DNA]</scope>
    <source>
        <strain evidence="3 4">KCTC 22382</strain>
    </source>
</reference>
<dbReference type="Proteomes" id="UP000475582">
    <property type="component" value="Unassembled WGS sequence"/>
</dbReference>
<dbReference type="InterPro" id="IPR013424">
    <property type="entry name" value="Ice-binding_C"/>
</dbReference>
<dbReference type="OrthoDB" id="1490014at2"/>
<evidence type="ECO:0000313" key="4">
    <source>
        <dbReference type="Proteomes" id="UP000475582"/>
    </source>
</evidence>
<dbReference type="Pfam" id="PF07589">
    <property type="entry name" value="PEP-CTERM"/>
    <property type="match status" value="1"/>
</dbReference>
<feature type="chain" id="PRO_5026770391" evidence="1">
    <location>
        <begin position="22"/>
        <end position="261"/>
    </location>
</feature>
<dbReference type="EMBL" id="WNKY01000001">
    <property type="protein sequence ID" value="MTV36437.1"/>
    <property type="molecule type" value="Genomic_DNA"/>
</dbReference>
<name>A0A6L6PD30_9BURK</name>
<dbReference type="NCBIfam" id="TIGR02595">
    <property type="entry name" value="PEP_CTERM"/>
    <property type="match status" value="1"/>
</dbReference>
<dbReference type="AlphaFoldDB" id="A0A6L6PD30"/>
<accession>A0A6L6PD30</accession>
<feature type="signal peptide" evidence="1">
    <location>
        <begin position="1"/>
        <end position="21"/>
    </location>
</feature>
<sequence length="261" mass="27265">MKLKYVAGVVGMLMLAGVAHADSFVNGGFENGDTSGWTTGGGYRGLIGNSDLTPAQFLPGGTLNSDDGSRGAVIDGSYVDPHLGSLLGSTIYSGKYAYRAEDTSTGGYATAISQKVNNYTDSQIVFAWKAVLENGGHEENDSAVMKLTLVDDTTGQLLVSRTYNAGYTGSGVDSRFLNDASTGLFYTPTWQVETLSIDSSLAGHNFTLSLLAADCSPTAHTGYAYLDGFGAALPVPEPTTYGMMLAGLGMLGMVARRKKSA</sequence>
<comment type="caution">
    <text evidence="3">The sequence shown here is derived from an EMBL/GenBank/DDBJ whole genome shotgun (WGS) entry which is preliminary data.</text>
</comment>
<proteinExistence type="predicted"/>
<dbReference type="RefSeq" id="WP_155461771.1">
    <property type="nucleotide sequence ID" value="NZ_WNKY01000001.1"/>
</dbReference>
<feature type="domain" description="Ice-binding protein C-terminal" evidence="2">
    <location>
        <begin position="234"/>
        <end position="258"/>
    </location>
</feature>
<keyword evidence="4" id="KW-1185">Reference proteome</keyword>